<evidence type="ECO:0000313" key="2">
    <source>
        <dbReference type="EMBL" id="POZ49814.1"/>
    </source>
</evidence>
<gene>
    <name evidence="2" type="ORF">AADEFJLK_04429</name>
</gene>
<sequence>MVSPGSLSQNGRNASLFGSHSRKTLDNPLLKKIRSPHRTRGLWIFWKLFMFLHKQFHTLRVTKK</sequence>
<accession>A0A2S5CG87</accession>
<reference evidence="2 3" key="1">
    <citation type="submission" date="2017-11" db="EMBL/GenBank/DDBJ databases">
        <title>Draft Genome Sequence of Methylobacter psychrotolerans Sph1T, an Obligate Methanotroph from Low-Temperature Environments.</title>
        <authorList>
            <person name="Oshkin I.Y."/>
            <person name="Miroshnikov K."/>
            <person name="Belova S.E."/>
            <person name="Korzhenkov A."/>
            <person name="Toshchakov S.V."/>
            <person name="Dedysh S.N."/>
        </authorList>
    </citation>
    <scope>NUCLEOTIDE SEQUENCE [LARGE SCALE GENOMIC DNA]</scope>
    <source>
        <strain evidence="2 3">Sph1</strain>
    </source>
</reference>
<feature type="compositionally biased region" description="Polar residues" evidence="1">
    <location>
        <begin position="1"/>
        <end position="18"/>
    </location>
</feature>
<dbReference type="Proteomes" id="UP000237423">
    <property type="component" value="Unassembled WGS sequence"/>
</dbReference>
<comment type="caution">
    <text evidence="2">The sequence shown here is derived from an EMBL/GenBank/DDBJ whole genome shotgun (WGS) entry which is preliminary data.</text>
</comment>
<proteinExistence type="predicted"/>
<evidence type="ECO:0000313" key="3">
    <source>
        <dbReference type="Proteomes" id="UP000237423"/>
    </source>
</evidence>
<name>A0A2S5CG87_9GAMM</name>
<dbReference type="AlphaFoldDB" id="A0A2S5CG87"/>
<evidence type="ECO:0000256" key="1">
    <source>
        <dbReference type="SAM" id="MobiDB-lite"/>
    </source>
</evidence>
<organism evidence="2 3">
    <name type="scientific">Methylovulum psychrotolerans</name>
    <dbReference type="NCBI Taxonomy" id="1704499"/>
    <lineage>
        <taxon>Bacteria</taxon>
        <taxon>Pseudomonadati</taxon>
        <taxon>Pseudomonadota</taxon>
        <taxon>Gammaproteobacteria</taxon>
        <taxon>Methylococcales</taxon>
        <taxon>Methylococcaceae</taxon>
        <taxon>Methylovulum</taxon>
    </lineage>
</organism>
<protein>
    <submittedName>
        <fullName evidence="2">Uncharacterized protein</fullName>
    </submittedName>
</protein>
<feature type="region of interest" description="Disordered" evidence="1">
    <location>
        <begin position="1"/>
        <end position="22"/>
    </location>
</feature>
<dbReference type="EMBL" id="PGFZ01000023">
    <property type="protein sequence ID" value="POZ49814.1"/>
    <property type="molecule type" value="Genomic_DNA"/>
</dbReference>